<protein>
    <submittedName>
        <fullName evidence="3">Mobile element protein</fullName>
    </submittedName>
</protein>
<dbReference type="InterPro" id="IPR050900">
    <property type="entry name" value="Transposase_IS3/IS150/IS904"/>
</dbReference>
<dbReference type="InterPro" id="IPR012337">
    <property type="entry name" value="RNaseH-like_sf"/>
</dbReference>
<dbReference type="EMBL" id="CADCTN010000241">
    <property type="protein sequence ID" value="CAA9277204.1"/>
    <property type="molecule type" value="Genomic_DNA"/>
</dbReference>
<name>A0A6J4JH00_9ACTN</name>
<gene>
    <name evidence="3" type="ORF">AVDCRST_MAG52-3598</name>
</gene>
<sequence>MWQRQRDGHEVRGLVHHSDRGVQYLSVRYTDRLDAAGALRSVGSKGDSYDNAAAESLIGLYKTELIRRRGPWRGLGDVELATLEYVDWFNTVACTAPAATSRPPSAETSTTVRSPASPKDQPAEPNLH</sequence>
<proteinExistence type="predicted"/>
<accession>A0A6J4JH00</accession>
<dbReference type="PANTHER" id="PTHR46889:SF5">
    <property type="entry name" value="INTEGRASE PROTEIN"/>
    <property type="match status" value="1"/>
</dbReference>
<dbReference type="SUPFAM" id="SSF53098">
    <property type="entry name" value="Ribonuclease H-like"/>
    <property type="match status" value="1"/>
</dbReference>
<organism evidence="3">
    <name type="scientific">uncultured Blastococcus sp</name>
    <dbReference type="NCBI Taxonomy" id="217144"/>
    <lineage>
        <taxon>Bacteria</taxon>
        <taxon>Bacillati</taxon>
        <taxon>Actinomycetota</taxon>
        <taxon>Actinomycetes</taxon>
        <taxon>Geodermatophilales</taxon>
        <taxon>Geodermatophilaceae</taxon>
        <taxon>Blastococcus</taxon>
        <taxon>environmental samples</taxon>
    </lineage>
</organism>
<dbReference type="AlphaFoldDB" id="A0A6J4JH00"/>
<evidence type="ECO:0000313" key="3">
    <source>
        <dbReference type="EMBL" id="CAA9277204.1"/>
    </source>
</evidence>
<reference evidence="3" key="1">
    <citation type="submission" date="2020-02" db="EMBL/GenBank/DDBJ databases">
        <authorList>
            <person name="Meier V. D."/>
        </authorList>
    </citation>
    <scope>NUCLEOTIDE SEQUENCE</scope>
    <source>
        <strain evidence="3">AVDCRST_MAG52</strain>
    </source>
</reference>
<feature type="compositionally biased region" description="Low complexity" evidence="1">
    <location>
        <begin position="97"/>
        <end position="111"/>
    </location>
</feature>
<feature type="region of interest" description="Disordered" evidence="1">
    <location>
        <begin position="97"/>
        <end position="128"/>
    </location>
</feature>
<dbReference type="PANTHER" id="PTHR46889">
    <property type="entry name" value="TRANSPOSASE INSF FOR INSERTION SEQUENCE IS3B-RELATED"/>
    <property type="match status" value="1"/>
</dbReference>
<dbReference type="InterPro" id="IPR001584">
    <property type="entry name" value="Integrase_cat-core"/>
</dbReference>
<evidence type="ECO:0000256" key="1">
    <source>
        <dbReference type="SAM" id="MobiDB-lite"/>
    </source>
</evidence>
<feature type="domain" description="Integrase catalytic" evidence="2">
    <location>
        <begin position="42"/>
        <end position="92"/>
    </location>
</feature>
<evidence type="ECO:0000259" key="2">
    <source>
        <dbReference type="Pfam" id="PF13683"/>
    </source>
</evidence>
<dbReference type="Pfam" id="PF13683">
    <property type="entry name" value="rve_3"/>
    <property type="match status" value="1"/>
</dbReference>